<keyword evidence="2" id="KW-1185">Reference proteome</keyword>
<evidence type="ECO:0000313" key="2">
    <source>
        <dbReference type="Proteomes" id="UP000789525"/>
    </source>
</evidence>
<organism evidence="1 2">
    <name type="scientific">Acaulospora colombiana</name>
    <dbReference type="NCBI Taxonomy" id="27376"/>
    <lineage>
        <taxon>Eukaryota</taxon>
        <taxon>Fungi</taxon>
        <taxon>Fungi incertae sedis</taxon>
        <taxon>Mucoromycota</taxon>
        <taxon>Glomeromycotina</taxon>
        <taxon>Glomeromycetes</taxon>
        <taxon>Diversisporales</taxon>
        <taxon>Acaulosporaceae</taxon>
        <taxon>Acaulospora</taxon>
    </lineage>
</organism>
<feature type="non-terminal residue" evidence="1">
    <location>
        <position position="1"/>
    </location>
</feature>
<sequence length="679" mass="75751">ELEVAACGSVLKEGEVGRRTRGVTDSANREESANSKSVELLSVRTMSMCSTCSIVNLSYVADAPTTTLQRLKALTTGTLPTFIDAGSNFAGSAIIEDNLIYQLFGQNKKIAFMGDDTWLSLFPDQFDPTMTNPFPSFNVWDLNTVDDGILRLLGPTLRGGNGVEDLGSGSHWDVLIAHFLGVDHCGHRYGPDHPAMAEKLRQMNKMIGDVIRDVDEDTVVLIMGDHGMDSKGDHGGDSDNEVESALFVYSKKNLTHDSSASSILSQIHKKLDEIDGHGVKSFTSKYGNWRSIPQIDFVPTLSLLLGIPIPFNNLGSLIPEMFLHNSETNNEDDSVEKQLTGLLDVMRLNAMQVFRYTMEYSKQRPSDLSKENLHEIRDMFNKAEEDYKLLKSLSDRPITEDFVNSIVLYMSFLRNTLFICRRIWAQFDVALMISGISVLIASCFCVVLHLVRNTKEQTFFTNYAAVRHALVGGSFGAVLARMGSANFMISPLLRDSNFSTLDFIIIGASFGSIIGYLIEFVRSGAFPKIPKNFPLVSFDTLLSLLFLILHSLLFASNSFTVFEDRITLVLIQTFGAYTFFRAFRIKNRQLFLRTIFLSLGFLIATRIASYSTICREEQMPYCTPTFYISSSSTLSSPFTLVVLVAMSALMPFFIRRVLQISKSYHGIAPFWIDIGLRSG</sequence>
<feature type="non-terminal residue" evidence="1">
    <location>
        <position position="679"/>
    </location>
</feature>
<reference evidence="1" key="1">
    <citation type="submission" date="2021-06" db="EMBL/GenBank/DDBJ databases">
        <authorList>
            <person name="Kallberg Y."/>
            <person name="Tangrot J."/>
            <person name="Rosling A."/>
        </authorList>
    </citation>
    <scope>NUCLEOTIDE SEQUENCE</scope>
    <source>
        <strain evidence="1">CL356</strain>
    </source>
</reference>
<evidence type="ECO:0000313" key="1">
    <source>
        <dbReference type="EMBL" id="CAG8638693.1"/>
    </source>
</evidence>
<accession>A0ACA9N7S7</accession>
<name>A0ACA9N7S7_9GLOM</name>
<dbReference type="Proteomes" id="UP000789525">
    <property type="component" value="Unassembled WGS sequence"/>
</dbReference>
<proteinExistence type="predicted"/>
<dbReference type="EMBL" id="CAJVPT010019026">
    <property type="protein sequence ID" value="CAG8638693.1"/>
    <property type="molecule type" value="Genomic_DNA"/>
</dbReference>
<gene>
    <name evidence="1" type="ORF">ACOLOM_LOCUS7868</name>
</gene>
<protein>
    <submittedName>
        <fullName evidence="1">5373_t:CDS:1</fullName>
    </submittedName>
</protein>
<comment type="caution">
    <text evidence="1">The sequence shown here is derived from an EMBL/GenBank/DDBJ whole genome shotgun (WGS) entry which is preliminary data.</text>
</comment>